<evidence type="ECO:0000313" key="4">
    <source>
        <dbReference type="Proteomes" id="UP000001054"/>
    </source>
</evidence>
<feature type="signal peptide" evidence="2">
    <location>
        <begin position="1"/>
        <end position="33"/>
    </location>
</feature>
<geneLocation type="plasmid" evidence="4">
    <name>sym pNGR234b</name>
</geneLocation>
<evidence type="ECO:0000313" key="3">
    <source>
        <dbReference type="EMBL" id="ACP22292.1"/>
    </source>
</evidence>
<organism evidence="3 4">
    <name type="scientific">Sinorhizobium fredii (strain NBRC 101917 / NGR234)</name>
    <dbReference type="NCBI Taxonomy" id="394"/>
    <lineage>
        <taxon>Bacteria</taxon>
        <taxon>Pseudomonadati</taxon>
        <taxon>Pseudomonadota</taxon>
        <taxon>Alphaproteobacteria</taxon>
        <taxon>Hyphomicrobiales</taxon>
        <taxon>Rhizobiaceae</taxon>
        <taxon>Sinorhizobium/Ensifer group</taxon>
        <taxon>Sinorhizobium</taxon>
    </lineage>
</organism>
<sequence length="119" mass="12321">MIVASQTFRRCARELLAVLVAIMFLAAPTIAAAAAICDGHVAQFEHSETQQNSDHTGDKGLHPQKVCCVAACGWCSAVVPAPDLAVLHLASGGHLYPDPDQSIAGLDSPPAVGPPRSVI</sequence>
<accession>C3KQD4</accession>
<protein>
    <recommendedName>
        <fullName evidence="5">Transmembrane protein</fullName>
    </recommendedName>
</protein>
<dbReference type="EMBL" id="CP000874">
    <property type="protein sequence ID" value="ACP22292.1"/>
    <property type="molecule type" value="Genomic_DNA"/>
</dbReference>
<keyword evidence="2" id="KW-0732">Signal</keyword>
<dbReference type="AlphaFoldDB" id="C3KQD4"/>
<dbReference type="KEGG" id="rhi:NGR_b08360"/>
<reference evidence="4" key="1">
    <citation type="journal article" date="2004" name="J. Bacteriol.">
        <title>An evolutionary hot spot: the pNGR234b replicon of Rhizobium sp. strain NGR234.</title>
        <authorList>
            <person name="Streit W.R."/>
            <person name="Schmitz R.A."/>
            <person name="Perret X."/>
            <person name="Staehelin C."/>
            <person name="Deakin W.J."/>
            <person name="Raasch C."/>
            <person name="Liesegang H."/>
            <person name="Broughton W.J."/>
        </authorList>
    </citation>
    <scope>NUCLEOTIDE SEQUENCE [LARGE SCALE GENOMIC DNA]</scope>
    <source>
        <strain evidence="4">NBRC 101917 / NGR234</strain>
    </source>
</reference>
<keyword evidence="4" id="KW-1185">Reference proteome</keyword>
<gene>
    <name evidence="3" type="ordered locus">NGR_b08360</name>
</gene>
<dbReference type="HOGENOM" id="CLU_2059528_0_0_5"/>
<feature type="chain" id="PRO_5002928932" description="Transmembrane protein" evidence="2">
    <location>
        <begin position="34"/>
        <end position="119"/>
    </location>
</feature>
<name>C3KQD4_SINFN</name>
<reference evidence="3 4" key="2">
    <citation type="journal article" date="2009" name="Appl. Environ. Microbiol.">
        <title>Rhizobium sp. strain NGR234 possesses a remarkable number of secretion systems.</title>
        <authorList>
            <person name="Schmeisser C."/>
            <person name="Liesegang H."/>
            <person name="Krysciak D."/>
            <person name="Bakkou N."/>
            <person name="Le Quere A."/>
            <person name="Wollherr A."/>
            <person name="Heinemeyer I."/>
            <person name="Morgenstern B."/>
            <person name="Pommerening-Roeser A."/>
            <person name="Flores M."/>
            <person name="Palacios R."/>
            <person name="Brenner S."/>
            <person name="Gottschalk G."/>
            <person name="Schmitz R.A."/>
            <person name="Broughton W.J."/>
            <person name="Perret X."/>
            <person name="Strittmatter A.W."/>
            <person name="Streit W.R."/>
        </authorList>
    </citation>
    <scope>NUCLEOTIDE SEQUENCE [LARGE SCALE GENOMIC DNA]</scope>
    <source>
        <strain evidence="4">NBRC 101917 / NGR234</strain>
    </source>
</reference>
<proteinExistence type="predicted"/>
<evidence type="ECO:0008006" key="5">
    <source>
        <dbReference type="Google" id="ProtNLM"/>
    </source>
</evidence>
<evidence type="ECO:0000256" key="1">
    <source>
        <dbReference type="SAM" id="MobiDB-lite"/>
    </source>
</evidence>
<dbReference type="Proteomes" id="UP000001054">
    <property type="component" value="Plasmid pNGR234b"/>
</dbReference>
<dbReference type="OrthoDB" id="8420971at2"/>
<evidence type="ECO:0000256" key="2">
    <source>
        <dbReference type="SAM" id="SignalP"/>
    </source>
</evidence>
<keyword evidence="3" id="KW-0614">Plasmid</keyword>
<feature type="region of interest" description="Disordered" evidence="1">
    <location>
        <begin position="100"/>
        <end position="119"/>
    </location>
</feature>